<protein>
    <submittedName>
        <fullName evidence="1">Uncharacterized protein</fullName>
    </submittedName>
</protein>
<reference evidence="1 2" key="1">
    <citation type="journal article" date="2014" name="Genome Biol. Evol.">
        <title>The genome of the myxosporean Thelohanellus kitauei shows adaptations to nutrient acquisition within its fish host.</title>
        <authorList>
            <person name="Yang Y."/>
            <person name="Xiong J."/>
            <person name="Zhou Z."/>
            <person name="Huo F."/>
            <person name="Miao W."/>
            <person name="Ran C."/>
            <person name="Liu Y."/>
            <person name="Zhang J."/>
            <person name="Feng J."/>
            <person name="Wang M."/>
            <person name="Wang M."/>
            <person name="Wang L."/>
            <person name="Yao B."/>
        </authorList>
    </citation>
    <scope>NUCLEOTIDE SEQUENCE [LARGE SCALE GENOMIC DNA]</scope>
    <source>
        <strain evidence="1">Wuqing</strain>
    </source>
</reference>
<dbReference type="EMBL" id="JWZT01005022">
    <property type="protein sequence ID" value="KII62264.1"/>
    <property type="molecule type" value="Genomic_DNA"/>
</dbReference>
<proteinExistence type="predicted"/>
<organism evidence="1 2">
    <name type="scientific">Thelohanellus kitauei</name>
    <name type="common">Myxosporean</name>
    <dbReference type="NCBI Taxonomy" id="669202"/>
    <lineage>
        <taxon>Eukaryota</taxon>
        <taxon>Metazoa</taxon>
        <taxon>Cnidaria</taxon>
        <taxon>Myxozoa</taxon>
        <taxon>Myxosporea</taxon>
        <taxon>Bivalvulida</taxon>
        <taxon>Platysporina</taxon>
        <taxon>Myxobolidae</taxon>
        <taxon>Thelohanellus</taxon>
    </lineage>
</organism>
<evidence type="ECO:0000313" key="1">
    <source>
        <dbReference type="EMBL" id="KII62264.1"/>
    </source>
</evidence>
<dbReference type="Proteomes" id="UP000031668">
    <property type="component" value="Unassembled WGS sequence"/>
</dbReference>
<keyword evidence="2" id="KW-1185">Reference proteome</keyword>
<gene>
    <name evidence="1" type="ORF">RF11_09581</name>
</gene>
<accession>A0A0C2MD83</accession>
<name>A0A0C2MD83_THEKT</name>
<dbReference type="AlphaFoldDB" id="A0A0C2MD83"/>
<sequence>MIITLATQLAVRPNNHVCLNAIIYSSAVTGIISVMRIPLYTIYRDPANVFDRVRYALINILEGHIIRKRVVIANWIRLSLRSIYSFIPTSIDPSEAVIFRFRLDVLQGALL</sequence>
<evidence type="ECO:0000313" key="2">
    <source>
        <dbReference type="Proteomes" id="UP000031668"/>
    </source>
</evidence>
<comment type="caution">
    <text evidence="1">The sequence shown here is derived from an EMBL/GenBank/DDBJ whole genome shotgun (WGS) entry which is preliminary data.</text>
</comment>